<dbReference type="AlphaFoldDB" id="X0Z4Z9"/>
<proteinExistence type="predicted"/>
<gene>
    <name evidence="1" type="ORF">S01H4_13498</name>
</gene>
<organism evidence="1">
    <name type="scientific">marine sediment metagenome</name>
    <dbReference type="NCBI Taxonomy" id="412755"/>
    <lineage>
        <taxon>unclassified sequences</taxon>
        <taxon>metagenomes</taxon>
        <taxon>ecological metagenomes</taxon>
    </lineage>
</organism>
<protein>
    <submittedName>
        <fullName evidence="1">Uncharacterized protein</fullName>
    </submittedName>
</protein>
<accession>X0Z4Z9</accession>
<reference evidence="1" key="1">
    <citation type="journal article" date="2014" name="Front. Microbiol.">
        <title>High frequency of phylogenetically diverse reductive dehalogenase-homologous genes in deep subseafloor sedimentary metagenomes.</title>
        <authorList>
            <person name="Kawai M."/>
            <person name="Futagami T."/>
            <person name="Toyoda A."/>
            <person name="Takaki Y."/>
            <person name="Nishi S."/>
            <person name="Hori S."/>
            <person name="Arai W."/>
            <person name="Tsubouchi T."/>
            <person name="Morono Y."/>
            <person name="Uchiyama I."/>
            <person name="Ito T."/>
            <person name="Fujiyama A."/>
            <person name="Inagaki F."/>
            <person name="Takami H."/>
        </authorList>
    </citation>
    <scope>NUCLEOTIDE SEQUENCE</scope>
    <source>
        <strain evidence="1">Expedition CK06-06</strain>
    </source>
</reference>
<comment type="caution">
    <text evidence="1">The sequence shown here is derived from an EMBL/GenBank/DDBJ whole genome shotgun (WGS) entry which is preliminary data.</text>
</comment>
<feature type="non-terminal residue" evidence="1">
    <location>
        <position position="41"/>
    </location>
</feature>
<dbReference type="EMBL" id="BART01005946">
    <property type="protein sequence ID" value="GAG55483.1"/>
    <property type="molecule type" value="Genomic_DNA"/>
</dbReference>
<evidence type="ECO:0000313" key="1">
    <source>
        <dbReference type="EMBL" id="GAG55483.1"/>
    </source>
</evidence>
<sequence length="41" mass="4534">MGTHENPVKVSALVAQARDRLSLDDGSLLRDMSDGYQMIRS</sequence>
<name>X0Z4Z9_9ZZZZ</name>